<feature type="transmembrane region" description="Helical" evidence="1">
    <location>
        <begin position="12"/>
        <end position="29"/>
    </location>
</feature>
<protein>
    <submittedName>
        <fullName evidence="2">Uncharacterized protein</fullName>
    </submittedName>
</protein>
<dbReference type="HOGENOM" id="CLU_2311126_0_0_1"/>
<keyword evidence="3" id="KW-1185">Reference proteome</keyword>
<dbReference type="InParanoid" id="M1AVD5"/>
<reference evidence="3" key="1">
    <citation type="journal article" date="2011" name="Nature">
        <title>Genome sequence and analysis of the tuber crop potato.</title>
        <authorList>
            <consortium name="The Potato Genome Sequencing Consortium"/>
        </authorList>
    </citation>
    <scope>NUCLEOTIDE SEQUENCE [LARGE SCALE GENOMIC DNA]</scope>
    <source>
        <strain evidence="3">cv. DM1-3 516 R44</strain>
    </source>
</reference>
<name>M1AVD5_SOLTU</name>
<proteinExistence type="predicted"/>
<accession>M1AVD5</accession>
<keyword evidence="1" id="KW-1133">Transmembrane helix</keyword>
<evidence type="ECO:0000256" key="1">
    <source>
        <dbReference type="SAM" id="Phobius"/>
    </source>
</evidence>
<dbReference type="OMA" id="HIPCCIT"/>
<dbReference type="Proteomes" id="UP000011115">
    <property type="component" value="Unassembled WGS sequence"/>
</dbReference>
<evidence type="ECO:0000313" key="3">
    <source>
        <dbReference type="Proteomes" id="UP000011115"/>
    </source>
</evidence>
<keyword evidence="1" id="KW-0812">Transmembrane</keyword>
<evidence type="ECO:0000313" key="2">
    <source>
        <dbReference type="EnsemblPlants" id="PGSC0003DMT400031238"/>
    </source>
</evidence>
<keyword evidence="1" id="KW-0472">Membrane</keyword>
<dbReference type="AlphaFoldDB" id="M1AVD5"/>
<dbReference type="PaxDb" id="4113-PGSC0003DMT400031238"/>
<organism evidence="2 3">
    <name type="scientific">Solanum tuberosum</name>
    <name type="common">Potato</name>
    <dbReference type="NCBI Taxonomy" id="4113"/>
    <lineage>
        <taxon>Eukaryota</taxon>
        <taxon>Viridiplantae</taxon>
        <taxon>Streptophyta</taxon>
        <taxon>Embryophyta</taxon>
        <taxon>Tracheophyta</taxon>
        <taxon>Spermatophyta</taxon>
        <taxon>Magnoliopsida</taxon>
        <taxon>eudicotyledons</taxon>
        <taxon>Gunneridae</taxon>
        <taxon>Pentapetalae</taxon>
        <taxon>asterids</taxon>
        <taxon>lamiids</taxon>
        <taxon>Solanales</taxon>
        <taxon>Solanaceae</taxon>
        <taxon>Solanoideae</taxon>
        <taxon>Solaneae</taxon>
        <taxon>Solanum</taxon>
    </lineage>
</organism>
<dbReference type="Gramene" id="PGSC0003DMT400031238">
    <property type="protein sequence ID" value="PGSC0003DMT400031238"/>
    <property type="gene ID" value="PGSC0003DMG400011969"/>
</dbReference>
<dbReference type="EnsemblPlants" id="PGSC0003DMT400031238">
    <property type="protein sequence ID" value="PGSC0003DMT400031238"/>
    <property type="gene ID" value="PGSC0003DMG400011969"/>
</dbReference>
<sequence>MKKSFGGKKLEFCGLQMGIGIPSFFYSLVNGRRKRMAINKIQRRNGTWAEGNEQIAQEAIAFYQEQFTRGSTACEMNLIDHIPCCITDEDNSLLKELPTY</sequence>
<reference evidence="2" key="2">
    <citation type="submission" date="2015-06" db="UniProtKB">
        <authorList>
            <consortium name="EnsemblPlants"/>
        </authorList>
    </citation>
    <scope>IDENTIFICATION</scope>
    <source>
        <strain evidence="2">DM1-3 516 R44</strain>
    </source>
</reference>